<reference evidence="1" key="1">
    <citation type="submission" date="2021-06" db="EMBL/GenBank/DDBJ databases">
        <authorList>
            <person name="Kallberg Y."/>
            <person name="Tangrot J."/>
            <person name="Rosling A."/>
        </authorList>
    </citation>
    <scope>NUCLEOTIDE SEQUENCE</scope>
    <source>
        <strain evidence="1">MA461A</strain>
    </source>
</reference>
<name>A0ACA9KTS7_9GLOM</name>
<organism evidence="1 2">
    <name type="scientific">Racocetra persica</name>
    <dbReference type="NCBI Taxonomy" id="160502"/>
    <lineage>
        <taxon>Eukaryota</taxon>
        <taxon>Fungi</taxon>
        <taxon>Fungi incertae sedis</taxon>
        <taxon>Mucoromycota</taxon>
        <taxon>Glomeromycotina</taxon>
        <taxon>Glomeromycetes</taxon>
        <taxon>Diversisporales</taxon>
        <taxon>Gigasporaceae</taxon>
        <taxon>Racocetra</taxon>
    </lineage>
</organism>
<dbReference type="Proteomes" id="UP000789920">
    <property type="component" value="Unassembled WGS sequence"/>
</dbReference>
<gene>
    <name evidence="1" type="ORF">RPERSI_LOCUS1371</name>
</gene>
<comment type="caution">
    <text evidence="1">The sequence shown here is derived from an EMBL/GenBank/DDBJ whole genome shotgun (WGS) entry which is preliminary data.</text>
</comment>
<proteinExistence type="predicted"/>
<dbReference type="EMBL" id="CAJVQC010001246">
    <property type="protein sequence ID" value="CAG8490580.1"/>
    <property type="molecule type" value="Genomic_DNA"/>
</dbReference>
<accession>A0ACA9KTS7</accession>
<sequence>MDSEENGISSSTNFDVPTKSIRSSANNNNNDQEDQRASAQENKILKSDDNSTCMTNKKRTFGSDSILEETTSEPHVSSHDFDAPVLKKINTQTYSAVNKNVSSPQLSSFSFKPSNRKERKIYKIMHKKKNTSDNSKFQHDPLADASHSSQKASIVKSKQIHSSPSKATRGRKKKDAVLSKNTNPPSSSDGLFSDIRIFFIPNNIDKVRLRLLKQKVEEGGGQVVSNKFDASVTHVITALEGQKVLEILGINDIPQGVFIVEPNWISQCLMNGKLMDVRPYIVQTCDILNTQSLKQSDKRIHDDLTDDNSENERNNRLKKKRRQDSLSPKMRSSSPSSILPKSNESKIQSNDPLLEIIKETKYLAEAGFTLDDDNDDDDESRSVQDSKMSDPEDEIIVSSMQVEENNPNQLIIDKLQVLLNHYQRMRDEWRTLSYRKAISEIKNQKEPITSYKEAIKIPGIGHRIAEKIAEIINTGNLKRLQHFSEGDEIIKKFSIGASTAMKWYAKGYRTFDDIINNVKLTHAQRIGIEYFDDLQERIPRDEVTEISKRVKEVASKIDPDLLCITVGSYIRGQPTCGDIDILITKSGLDGKKDYDAFSKLLNILHEQGLLTHDLTQREETSSKYFGLCRLPGGKHRRIDMFIVPFNELGAALLSFTGNDIFNRSIRLLAKKKKMNLNHHGLYKNVYRGHNKCLNKGILIAQRTEKDIFDALGVPWR</sequence>
<protein>
    <submittedName>
        <fullName evidence="1">33747_t:CDS:1</fullName>
    </submittedName>
</protein>
<keyword evidence="2" id="KW-1185">Reference proteome</keyword>
<evidence type="ECO:0000313" key="1">
    <source>
        <dbReference type="EMBL" id="CAG8490580.1"/>
    </source>
</evidence>
<evidence type="ECO:0000313" key="2">
    <source>
        <dbReference type="Proteomes" id="UP000789920"/>
    </source>
</evidence>